<dbReference type="EMBL" id="KY964418">
    <property type="protein sequence ID" value="AVP71960.1"/>
    <property type="molecule type" value="Genomic_DNA"/>
</dbReference>
<name>A0A2P1NRK1_9VIRU</name>
<proteinExistence type="predicted"/>
<evidence type="ECO:0000256" key="1">
    <source>
        <dbReference type="SAM" id="MobiDB-lite"/>
    </source>
</evidence>
<reference evidence="2" key="1">
    <citation type="journal article" date="2018" name="Transbound. Emerg. Dis.">
        <title>Molecular characterization of the ORF2 of Torque teno sus virus 1a and Torque teno sus virus 1b detected in cases of postweaning multisystemic wasting syndrome in Mexico.</title>
        <authorList>
            <person name="Vargas-Ruiz A."/>
            <person name="Garcia-Camacho L.A."/>
            <person name="Ramirez-Alvarez H."/>
            <person name="Rangel-Rodriguez I.C."/>
            <person name="Alonso-Morales R.A."/>
            <person name="Sanchez-Betancourt J.I."/>
        </authorList>
    </citation>
    <scope>NUCLEOTIDE SEQUENCE</scope>
    <source>
        <strain evidence="2">13e</strain>
    </source>
</reference>
<feature type="region of interest" description="Disordered" evidence="1">
    <location>
        <begin position="1"/>
        <end position="21"/>
    </location>
</feature>
<protein>
    <submittedName>
        <fullName evidence="2">ORF2 protein</fullName>
    </submittedName>
</protein>
<gene>
    <name evidence="2" type="primary">ORF2</name>
</gene>
<accession>A0A2P1NRK1</accession>
<sequence>MEKKGLTVPYGPPGLFGDGKNPKKLLEKCLTNAFANPEGNRQDEGDPEGGDATFNFGFDPLLAAPAQR</sequence>
<evidence type="ECO:0000313" key="2">
    <source>
        <dbReference type="EMBL" id="AVP71960.1"/>
    </source>
</evidence>
<feature type="region of interest" description="Disordered" evidence="1">
    <location>
        <begin position="35"/>
        <end position="68"/>
    </location>
</feature>
<organism evidence="2">
    <name type="scientific">Torque teno sus virus 1b</name>
    <dbReference type="NCBI Taxonomy" id="687387"/>
    <lineage>
        <taxon>Viruses</taxon>
        <taxon>Monodnaviria</taxon>
        <taxon>Shotokuvirae</taxon>
        <taxon>Commensaviricota</taxon>
        <taxon>Cardeaviricetes</taxon>
        <taxon>Sanitavirales</taxon>
        <taxon>Anelloviridae</taxon>
        <taxon>Iotatorquevirus</taxon>
        <taxon>Iotatorquevirus suida1a</taxon>
    </lineage>
</organism>